<keyword evidence="1 3" id="KW-0808">Transferase</keyword>
<organism evidence="3 4">
    <name type="scientific">Sphingomonas aerolata</name>
    <dbReference type="NCBI Taxonomy" id="185951"/>
    <lineage>
        <taxon>Bacteria</taxon>
        <taxon>Pseudomonadati</taxon>
        <taxon>Pseudomonadota</taxon>
        <taxon>Alphaproteobacteria</taxon>
        <taxon>Sphingomonadales</taxon>
        <taxon>Sphingomonadaceae</taxon>
        <taxon>Sphingomonas</taxon>
    </lineage>
</organism>
<name>A0A2T4YUC2_9SPHN</name>
<proteinExistence type="predicted"/>
<accession>A0A2T4YUC2</accession>
<dbReference type="CDD" id="cd03809">
    <property type="entry name" value="GT4_MtfB-like"/>
    <property type="match status" value="1"/>
</dbReference>
<keyword evidence="4" id="KW-1185">Reference proteome</keyword>
<evidence type="ECO:0000256" key="1">
    <source>
        <dbReference type="ARBA" id="ARBA00022679"/>
    </source>
</evidence>
<feature type="domain" description="Glycosyl transferase family 1" evidence="2">
    <location>
        <begin position="148"/>
        <end position="286"/>
    </location>
</feature>
<gene>
    <name evidence="3" type="ORF">C8J24_0747</name>
</gene>
<sequence length="332" mass="36284">MKIWRLPERVGVNALSRKVIGRLWAEEDRLRARYPRLVPRQRSRRAVLHLDPMTVLGWHVTSHDAVLCHDLGPLTHPELFAPSVTALYERVYARIAERQPRMAFVSQASKAAFQRLYGTGSPATVIYPPIRTGVAGGAQHAVDGVEGLFLLTVGSIGRRKNQLASIRAFARAGLADAGYRYVICGSREPGSDAVIAEAEQTPGVILLPYVSDEQLRWLYAHARGFVLVSLLEGFGVPVAEAMRNGLVPLISADSVLEEVAGPSAIAVDPHSVEAIAAGMIQLAELRPDQIAARRVDLEARLDAFSMPTFVDAWRAFLRAEAEHRPAPLVASL</sequence>
<comment type="caution">
    <text evidence="3">The sequence shown here is derived from an EMBL/GenBank/DDBJ whole genome shotgun (WGS) entry which is preliminary data.</text>
</comment>
<dbReference type="GO" id="GO:0009103">
    <property type="term" value="P:lipopolysaccharide biosynthetic process"/>
    <property type="evidence" value="ECO:0007669"/>
    <property type="project" value="TreeGrafter"/>
</dbReference>
<dbReference type="GO" id="GO:0016757">
    <property type="term" value="F:glycosyltransferase activity"/>
    <property type="evidence" value="ECO:0007669"/>
    <property type="project" value="InterPro"/>
</dbReference>
<dbReference type="Proteomes" id="UP000240996">
    <property type="component" value="Unassembled WGS sequence"/>
</dbReference>
<dbReference type="PANTHER" id="PTHR46401">
    <property type="entry name" value="GLYCOSYLTRANSFERASE WBBK-RELATED"/>
    <property type="match status" value="1"/>
</dbReference>
<reference evidence="3 4" key="1">
    <citation type="submission" date="2018-04" db="EMBL/GenBank/DDBJ databases">
        <title>Genomic Encyclopedia of Type Strains, Phase III (KMG-III): the genomes of soil and plant-associated and newly described type strains.</title>
        <authorList>
            <person name="Whitman W."/>
        </authorList>
    </citation>
    <scope>NUCLEOTIDE SEQUENCE [LARGE SCALE GENOMIC DNA]</scope>
    <source>
        <strain evidence="3 4">NW12</strain>
    </source>
</reference>
<dbReference type="Pfam" id="PF00534">
    <property type="entry name" value="Glycos_transf_1"/>
    <property type="match status" value="1"/>
</dbReference>
<dbReference type="AlphaFoldDB" id="A0A2T4YUC2"/>
<evidence type="ECO:0000259" key="2">
    <source>
        <dbReference type="Pfam" id="PF00534"/>
    </source>
</evidence>
<protein>
    <submittedName>
        <fullName evidence="3">Glycosyltransferase involved in cell wall biosynthesis</fullName>
    </submittedName>
</protein>
<evidence type="ECO:0000313" key="3">
    <source>
        <dbReference type="EMBL" id="PTM47351.1"/>
    </source>
</evidence>
<dbReference type="SUPFAM" id="SSF53756">
    <property type="entry name" value="UDP-Glycosyltransferase/glycogen phosphorylase"/>
    <property type="match status" value="1"/>
</dbReference>
<dbReference type="PANTHER" id="PTHR46401:SF2">
    <property type="entry name" value="GLYCOSYLTRANSFERASE WBBK-RELATED"/>
    <property type="match status" value="1"/>
</dbReference>
<dbReference type="EMBL" id="PZZN01000001">
    <property type="protein sequence ID" value="PTM47351.1"/>
    <property type="molecule type" value="Genomic_DNA"/>
</dbReference>
<evidence type="ECO:0000313" key="4">
    <source>
        <dbReference type="Proteomes" id="UP000240996"/>
    </source>
</evidence>
<dbReference type="Gene3D" id="3.40.50.2000">
    <property type="entry name" value="Glycogen Phosphorylase B"/>
    <property type="match status" value="1"/>
</dbReference>
<dbReference type="InterPro" id="IPR001296">
    <property type="entry name" value="Glyco_trans_1"/>
</dbReference>